<dbReference type="InterPro" id="IPR005302">
    <property type="entry name" value="MoCF_Sase_C"/>
</dbReference>
<organism evidence="2 3">
    <name type="scientific">Sphaerisporangium siamense</name>
    <dbReference type="NCBI Taxonomy" id="795645"/>
    <lineage>
        <taxon>Bacteria</taxon>
        <taxon>Bacillati</taxon>
        <taxon>Actinomycetota</taxon>
        <taxon>Actinomycetes</taxon>
        <taxon>Streptosporangiales</taxon>
        <taxon>Streptosporangiaceae</taxon>
        <taxon>Sphaerisporangium</taxon>
    </lineage>
</organism>
<dbReference type="AlphaFoldDB" id="A0A7W7DD35"/>
<sequence length="238" mass="24577">MSKAGGIASVSGVYDKVSRGAPMVQVSHMDAVLGGSEPRQVNLALAESLRAHGVKPAGARSQLIVDGAAGQVESGDVLAIGGARIRITFACEPCAHGAQLAGVPMRAFRQIQRYLGIVVSPGRVAEGDPVEVEAGVFERAPADFRGRAAWAVERIPPGRAVTSLAFLVAIGASRSYLRALPRWLAAAREAGRPVHRVLTAQMSEPSWAPGALAHLAAEGGSGPVPYPLAAEVWGGPSL</sequence>
<evidence type="ECO:0000313" key="2">
    <source>
        <dbReference type="EMBL" id="MBB4704582.1"/>
    </source>
</evidence>
<dbReference type="InterPro" id="IPR011037">
    <property type="entry name" value="Pyrv_Knase-like_insert_dom_sf"/>
</dbReference>
<evidence type="ECO:0000313" key="3">
    <source>
        <dbReference type="Proteomes" id="UP000542210"/>
    </source>
</evidence>
<protein>
    <recommendedName>
        <fullName evidence="1">MOSC domain-containing protein</fullName>
    </recommendedName>
</protein>
<comment type="caution">
    <text evidence="2">The sequence shown here is derived from an EMBL/GenBank/DDBJ whole genome shotgun (WGS) entry which is preliminary data.</text>
</comment>
<reference evidence="2 3" key="1">
    <citation type="submission" date="2020-08" db="EMBL/GenBank/DDBJ databases">
        <title>Sequencing the genomes of 1000 actinobacteria strains.</title>
        <authorList>
            <person name="Klenk H.-P."/>
        </authorList>
    </citation>
    <scope>NUCLEOTIDE SEQUENCE [LARGE SCALE GENOMIC DNA]</scope>
    <source>
        <strain evidence="2 3">DSM 45784</strain>
    </source>
</reference>
<proteinExistence type="predicted"/>
<dbReference type="Pfam" id="PF03473">
    <property type="entry name" value="MOSC"/>
    <property type="match status" value="1"/>
</dbReference>
<dbReference type="GO" id="GO:0030170">
    <property type="term" value="F:pyridoxal phosphate binding"/>
    <property type="evidence" value="ECO:0007669"/>
    <property type="project" value="InterPro"/>
</dbReference>
<feature type="domain" description="MOSC" evidence="1">
    <location>
        <begin position="45"/>
        <end position="131"/>
    </location>
</feature>
<accession>A0A7W7DD35</accession>
<dbReference type="SUPFAM" id="SSF50800">
    <property type="entry name" value="PK beta-barrel domain-like"/>
    <property type="match status" value="1"/>
</dbReference>
<name>A0A7W7DD35_9ACTN</name>
<dbReference type="EMBL" id="JACHND010000001">
    <property type="protein sequence ID" value="MBB4704582.1"/>
    <property type="molecule type" value="Genomic_DNA"/>
</dbReference>
<evidence type="ECO:0000259" key="1">
    <source>
        <dbReference type="Pfam" id="PF03473"/>
    </source>
</evidence>
<dbReference type="Proteomes" id="UP000542210">
    <property type="component" value="Unassembled WGS sequence"/>
</dbReference>
<keyword evidence="3" id="KW-1185">Reference proteome</keyword>
<gene>
    <name evidence="2" type="ORF">BJ982_006126</name>
</gene>
<dbReference type="RefSeq" id="WP_184885705.1">
    <property type="nucleotide sequence ID" value="NZ_BOOV01000019.1"/>
</dbReference>
<dbReference type="GO" id="GO:0003824">
    <property type="term" value="F:catalytic activity"/>
    <property type="evidence" value="ECO:0007669"/>
    <property type="project" value="InterPro"/>
</dbReference>
<dbReference type="Gene3D" id="2.40.33.20">
    <property type="entry name" value="PK beta-barrel domain-like"/>
    <property type="match status" value="1"/>
</dbReference>
<dbReference type="GO" id="GO:0030151">
    <property type="term" value="F:molybdenum ion binding"/>
    <property type="evidence" value="ECO:0007669"/>
    <property type="project" value="InterPro"/>
</dbReference>